<gene>
    <name evidence="3" type="primary">LOC112905391</name>
</gene>
<keyword evidence="2" id="KW-1185">Reference proteome</keyword>
<dbReference type="InterPro" id="IPR036875">
    <property type="entry name" value="Znf_CCHC_sf"/>
</dbReference>
<proteinExistence type="predicted"/>
<name>A0A7F5RC25_AGRPL</name>
<feature type="compositionally biased region" description="Basic and acidic residues" evidence="1">
    <location>
        <begin position="238"/>
        <end position="254"/>
    </location>
</feature>
<feature type="compositionally biased region" description="Basic residues" evidence="1">
    <location>
        <begin position="195"/>
        <end position="204"/>
    </location>
</feature>
<evidence type="ECO:0000313" key="2">
    <source>
        <dbReference type="Proteomes" id="UP000192223"/>
    </source>
</evidence>
<reference evidence="3" key="1">
    <citation type="submission" date="2025-08" db="UniProtKB">
        <authorList>
            <consortium name="RefSeq"/>
        </authorList>
    </citation>
    <scope>IDENTIFICATION</scope>
    <source>
        <tissue evidence="3">Entire body</tissue>
    </source>
</reference>
<dbReference type="GO" id="GO:0008270">
    <property type="term" value="F:zinc ion binding"/>
    <property type="evidence" value="ECO:0007669"/>
    <property type="project" value="InterPro"/>
</dbReference>
<dbReference type="GeneID" id="112905391"/>
<dbReference type="Proteomes" id="UP000192223">
    <property type="component" value="Unplaced"/>
</dbReference>
<sequence>MAEPAQQQDESGRAQWETWKWQIELCLKEQCLFTIVDGTRQRDNARAARILGTALDEEAAIYVRKKTDAKEIWDTLLSVFEQSSLQRLYTLFDSFFEITKDDATSITKHASQLANLFDDILAKLQKGNPHATLPVSLLHHRIFKTLGPEYQYYRSTWYRVPEPEQITKLLIENLRSIENSLSSHSSGSFFAKSKSQQHTHKKQNKNSQNSSATSKKEKRACLYCKKFGHVISNCRKREAAEQNKQTDGDKTEHKQHPRGGSFFATGLAVNTDVALVDNWISDSGTTHHISANKQHFDTFEKFPIP</sequence>
<dbReference type="Pfam" id="PF14223">
    <property type="entry name" value="Retrotran_gag_2"/>
    <property type="match status" value="1"/>
</dbReference>
<dbReference type="PANTHER" id="PTHR47481">
    <property type="match status" value="1"/>
</dbReference>
<evidence type="ECO:0000256" key="1">
    <source>
        <dbReference type="SAM" id="MobiDB-lite"/>
    </source>
</evidence>
<dbReference type="GO" id="GO:0003676">
    <property type="term" value="F:nucleic acid binding"/>
    <property type="evidence" value="ECO:0007669"/>
    <property type="project" value="InterPro"/>
</dbReference>
<protein>
    <submittedName>
        <fullName evidence="3">Uncharacterized protein LOC112905391</fullName>
    </submittedName>
</protein>
<dbReference type="AlphaFoldDB" id="A0A7F5RC25"/>
<accession>A0A7F5RC25</accession>
<dbReference type="KEGG" id="apln:112905391"/>
<dbReference type="InParanoid" id="A0A7F5RC25"/>
<feature type="region of interest" description="Disordered" evidence="1">
    <location>
        <begin position="238"/>
        <end position="257"/>
    </location>
</feature>
<dbReference type="RefSeq" id="XP_025833495.1">
    <property type="nucleotide sequence ID" value="XM_025977710.1"/>
</dbReference>
<feature type="region of interest" description="Disordered" evidence="1">
    <location>
        <begin position="188"/>
        <end position="214"/>
    </location>
</feature>
<organism evidence="2 3">
    <name type="scientific">Agrilus planipennis</name>
    <name type="common">Emerald ash borer</name>
    <name type="synonym">Agrilus marcopoli</name>
    <dbReference type="NCBI Taxonomy" id="224129"/>
    <lineage>
        <taxon>Eukaryota</taxon>
        <taxon>Metazoa</taxon>
        <taxon>Ecdysozoa</taxon>
        <taxon>Arthropoda</taxon>
        <taxon>Hexapoda</taxon>
        <taxon>Insecta</taxon>
        <taxon>Pterygota</taxon>
        <taxon>Neoptera</taxon>
        <taxon>Endopterygota</taxon>
        <taxon>Coleoptera</taxon>
        <taxon>Polyphaga</taxon>
        <taxon>Elateriformia</taxon>
        <taxon>Buprestoidea</taxon>
        <taxon>Buprestidae</taxon>
        <taxon>Agrilinae</taxon>
        <taxon>Agrilus</taxon>
    </lineage>
</organism>
<evidence type="ECO:0000313" key="3">
    <source>
        <dbReference type="RefSeq" id="XP_025833495.1"/>
    </source>
</evidence>
<dbReference type="SUPFAM" id="SSF57756">
    <property type="entry name" value="Retrovirus zinc finger-like domains"/>
    <property type="match status" value="1"/>
</dbReference>
<dbReference type="OrthoDB" id="6744456at2759"/>
<dbReference type="Gene3D" id="4.10.60.10">
    <property type="entry name" value="Zinc finger, CCHC-type"/>
    <property type="match status" value="1"/>
</dbReference>
<dbReference type="PANTHER" id="PTHR47481:SF14">
    <property type="entry name" value="RETROTRANSPOSON COPIA-LIKE N-TERMINAL DOMAIN-CONTAINING PROTEIN"/>
    <property type="match status" value="1"/>
</dbReference>